<feature type="domain" description="ABC transmembrane type-1" evidence="10">
    <location>
        <begin position="84"/>
        <end position="291"/>
    </location>
</feature>
<evidence type="ECO:0000256" key="2">
    <source>
        <dbReference type="ARBA" id="ARBA00022448"/>
    </source>
</evidence>
<reference evidence="11 12" key="1">
    <citation type="submission" date="2017-06" db="EMBL/GenBank/DDBJ databases">
        <authorList>
            <person name="Kim H.J."/>
            <person name="Triplett B.A."/>
        </authorList>
    </citation>
    <scope>NUCLEOTIDE SEQUENCE [LARGE SCALE GENOMIC DNA]</scope>
    <source>
        <strain evidence="11">FRACA_ARgP5</strain>
    </source>
</reference>
<evidence type="ECO:0000256" key="3">
    <source>
        <dbReference type="ARBA" id="ARBA00022475"/>
    </source>
</evidence>
<evidence type="ECO:0000256" key="8">
    <source>
        <dbReference type="RuleBase" id="RU363032"/>
    </source>
</evidence>
<feature type="transmembrane region" description="Helical" evidence="8">
    <location>
        <begin position="89"/>
        <end position="110"/>
    </location>
</feature>
<comment type="subcellular location">
    <subcellularLocation>
        <location evidence="1 8">Cell membrane</location>
        <topology evidence="1 8">Multi-pass membrane protein</topology>
    </subcellularLocation>
</comment>
<evidence type="ECO:0000256" key="5">
    <source>
        <dbReference type="ARBA" id="ARBA00022970"/>
    </source>
</evidence>
<dbReference type="EMBL" id="FZMO01000017">
    <property type="protein sequence ID" value="SNQ45812.1"/>
    <property type="molecule type" value="Genomic_DNA"/>
</dbReference>
<evidence type="ECO:0000313" key="12">
    <source>
        <dbReference type="Proteomes" id="UP000234331"/>
    </source>
</evidence>
<dbReference type="PANTHER" id="PTHR30614">
    <property type="entry name" value="MEMBRANE COMPONENT OF AMINO ACID ABC TRANSPORTER"/>
    <property type="match status" value="1"/>
</dbReference>
<evidence type="ECO:0000256" key="6">
    <source>
        <dbReference type="ARBA" id="ARBA00022989"/>
    </source>
</evidence>
<feature type="transmembrane region" description="Helical" evidence="8">
    <location>
        <begin position="160"/>
        <end position="182"/>
    </location>
</feature>
<dbReference type="PANTHER" id="PTHR30614:SF0">
    <property type="entry name" value="L-CYSTINE TRANSPORT SYSTEM PERMEASE PROTEIN TCYL"/>
    <property type="match status" value="1"/>
</dbReference>
<dbReference type="GO" id="GO:0022857">
    <property type="term" value="F:transmembrane transporter activity"/>
    <property type="evidence" value="ECO:0007669"/>
    <property type="project" value="InterPro"/>
</dbReference>
<evidence type="ECO:0000256" key="4">
    <source>
        <dbReference type="ARBA" id="ARBA00022692"/>
    </source>
</evidence>
<dbReference type="Gene3D" id="1.10.3720.10">
    <property type="entry name" value="MetI-like"/>
    <property type="match status" value="1"/>
</dbReference>
<feature type="transmembrane region" description="Helical" evidence="8">
    <location>
        <begin position="269"/>
        <end position="290"/>
    </location>
</feature>
<keyword evidence="5" id="KW-0029">Amino-acid transport</keyword>
<dbReference type="CDD" id="cd06261">
    <property type="entry name" value="TM_PBP2"/>
    <property type="match status" value="1"/>
</dbReference>
<feature type="transmembrane region" description="Helical" evidence="8">
    <location>
        <begin position="122"/>
        <end position="140"/>
    </location>
</feature>
<comment type="similarity">
    <text evidence="8">Belongs to the binding-protein-dependent transport system permease family.</text>
</comment>
<evidence type="ECO:0000256" key="7">
    <source>
        <dbReference type="ARBA" id="ARBA00023136"/>
    </source>
</evidence>
<organism evidence="11 12">
    <name type="scientific">Frankia canadensis</name>
    <dbReference type="NCBI Taxonomy" id="1836972"/>
    <lineage>
        <taxon>Bacteria</taxon>
        <taxon>Bacillati</taxon>
        <taxon>Actinomycetota</taxon>
        <taxon>Actinomycetes</taxon>
        <taxon>Frankiales</taxon>
        <taxon>Frankiaceae</taxon>
        <taxon>Frankia</taxon>
    </lineage>
</organism>
<gene>
    <name evidence="11" type="ORF">FRACA_1130007</name>
</gene>
<dbReference type="Pfam" id="PF00528">
    <property type="entry name" value="BPD_transp_1"/>
    <property type="match status" value="1"/>
</dbReference>
<keyword evidence="11" id="KW-0067">ATP-binding</keyword>
<accession>A0A2I2KJG4</accession>
<dbReference type="SUPFAM" id="SSF161098">
    <property type="entry name" value="MetI-like"/>
    <property type="match status" value="1"/>
</dbReference>
<evidence type="ECO:0000313" key="11">
    <source>
        <dbReference type="EMBL" id="SNQ45812.1"/>
    </source>
</evidence>
<protein>
    <submittedName>
        <fullName evidence="11">Putative ABC transporter ATP-binding protein</fullName>
    </submittedName>
</protein>
<evidence type="ECO:0000256" key="9">
    <source>
        <dbReference type="SAM" id="MobiDB-lite"/>
    </source>
</evidence>
<evidence type="ECO:0000256" key="1">
    <source>
        <dbReference type="ARBA" id="ARBA00004651"/>
    </source>
</evidence>
<dbReference type="PROSITE" id="PS50928">
    <property type="entry name" value="ABC_TM1"/>
    <property type="match status" value="1"/>
</dbReference>
<dbReference type="OrthoDB" id="92598at2"/>
<feature type="transmembrane region" description="Helical" evidence="8">
    <location>
        <begin position="243"/>
        <end position="263"/>
    </location>
</feature>
<keyword evidence="7 8" id="KW-0472">Membrane</keyword>
<name>A0A2I2KJG4_9ACTN</name>
<keyword evidence="6 8" id="KW-1133">Transmembrane helix</keyword>
<dbReference type="AlphaFoldDB" id="A0A2I2KJG4"/>
<keyword evidence="12" id="KW-1185">Reference proteome</keyword>
<dbReference type="GO" id="GO:0043190">
    <property type="term" value="C:ATP-binding cassette (ABC) transporter complex"/>
    <property type="evidence" value="ECO:0007669"/>
    <property type="project" value="InterPro"/>
</dbReference>
<keyword evidence="3" id="KW-1003">Cell membrane</keyword>
<dbReference type="GO" id="GO:0005524">
    <property type="term" value="F:ATP binding"/>
    <property type="evidence" value="ECO:0007669"/>
    <property type="project" value="UniProtKB-KW"/>
</dbReference>
<keyword evidence="2 8" id="KW-0813">Transport</keyword>
<sequence length="319" mass="34220">MSMSREHERPGSGPAPDTRHGSDLEAAKIAALPVRHPRRVRGPVGAAIVLLGVAVVVDVLVENKNVGWGEIGHYLFDGAILDGLVLTSWLTAVAMAVGIVLGIVLALMRLSSNPFLSWAARGYIWFFRGTPVLVQLVFWYNLAALFPRLSVGVPFGGPAFVSGSATAIITPYAAALLGLGLNEAAYMAEIVRGGLKSVDEGQVEAARALAMTFPQVTRKIVLPQAMRVIVPPTGNQVIGMLKLTSLVSVIALSDLLYSAQTIYGHNFETIPLLIVVSIWYLALTTVLSFGQMFIERRFSRGAPTRAKRRAPIPDEAVIA</sequence>
<feature type="transmembrane region" description="Helical" evidence="8">
    <location>
        <begin position="44"/>
        <end position="61"/>
    </location>
</feature>
<proteinExistence type="inferred from homology"/>
<dbReference type="InterPro" id="IPR043429">
    <property type="entry name" value="ArtM/GltK/GlnP/TcyL/YhdX-like"/>
</dbReference>
<dbReference type="InterPro" id="IPR035906">
    <property type="entry name" value="MetI-like_sf"/>
</dbReference>
<evidence type="ECO:0000259" key="10">
    <source>
        <dbReference type="PROSITE" id="PS50928"/>
    </source>
</evidence>
<dbReference type="FunFam" id="1.10.3720.10:FF:000006">
    <property type="entry name" value="Glutamate/aspartate ABC transporter, permease protein GltK"/>
    <property type="match status" value="1"/>
</dbReference>
<feature type="region of interest" description="Disordered" evidence="9">
    <location>
        <begin position="1"/>
        <end position="21"/>
    </location>
</feature>
<dbReference type="InterPro" id="IPR010065">
    <property type="entry name" value="AA_ABC_transptr_permease_3TM"/>
</dbReference>
<dbReference type="Proteomes" id="UP000234331">
    <property type="component" value="Unassembled WGS sequence"/>
</dbReference>
<dbReference type="GO" id="GO:0006865">
    <property type="term" value="P:amino acid transport"/>
    <property type="evidence" value="ECO:0007669"/>
    <property type="project" value="UniProtKB-KW"/>
</dbReference>
<dbReference type="InterPro" id="IPR000515">
    <property type="entry name" value="MetI-like"/>
</dbReference>
<dbReference type="NCBIfam" id="TIGR01726">
    <property type="entry name" value="HEQRo_perm_3TM"/>
    <property type="match status" value="1"/>
</dbReference>
<keyword evidence="11" id="KW-0547">Nucleotide-binding</keyword>
<keyword evidence="4 8" id="KW-0812">Transmembrane</keyword>
<feature type="compositionally biased region" description="Basic and acidic residues" evidence="9">
    <location>
        <begin position="1"/>
        <end position="10"/>
    </location>
</feature>